<gene>
    <name evidence="2" type="ORF">DP181_01995</name>
    <name evidence="3" type="ORF">M2B19_10230</name>
</gene>
<dbReference type="Proteomes" id="UP000250603">
    <property type="component" value="Unassembled WGS sequence"/>
</dbReference>
<dbReference type="InterPro" id="IPR036388">
    <property type="entry name" value="WH-like_DNA-bd_sf"/>
</dbReference>
<dbReference type="Gene3D" id="1.10.10.10">
    <property type="entry name" value="Winged helix-like DNA-binding domain superfamily/Winged helix DNA-binding domain"/>
    <property type="match status" value="1"/>
</dbReference>
<keyword evidence="4" id="KW-1185">Reference proteome</keyword>
<feature type="region of interest" description="Disordered" evidence="1">
    <location>
        <begin position="94"/>
        <end position="161"/>
    </location>
</feature>
<proteinExistence type="predicted"/>
<evidence type="ECO:0000256" key="1">
    <source>
        <dbReference type="SAM" id="MobiDB-lite"/>
    </source>
</evidence>
<evidence type="ECO:0000313" key="4">
    <source>
        <dbReference type="Proteomes" id="UP000250603"/>
    </source>
</evidence>
<accession>A0AAJ6MNJ6</accession>
<dbReference type="Proteomes" id="UP001228563">
    <property type="component" value="Chromosome"/>
</dbReference>
<name>A0AAJ6MNJ6_9ENTR</name>
<evidence type="ECO:0000313" key="3">
    <source>
        <dbReference type="EMBL" id="WMT67917.1"/>
    </source>
</evidence>
<dbReference type="Pfam" id="PF13730">
    <property type="entry name" value="HTH_36"/>
    <property type="match status" value="1"/>
</dbReference>
<organism evidence="3 5">
    <name type="scientific">Enterobacter kobei</name>
    <dbReference type="NCBI Taxonomy" id="208224"/>
    <lineage>
        <taxon>Bacteria</taxon>
        <taxon>Pseudomonadati</taxon>
        <taxon>Pseudomonadota</taxon>
        <taxon>Gammaproteobacteria</taxon>
        <taxon>Enterobacterales</taxon>
        <taxon>Enterobacteriaceae</taxon>
        <taxon>Enterobacter</taxon>
        <taxon>Enterobacter cloacae complex</taxon>
    </lineage>
</organism>
<reference evidence="2 4" key="1">
    <citation type="submission" date="2018-06" db="EMBL/GenBank/DDBJ databases">
        <title>ACT-28, a chromosomally-encoded AmpC with carbapenemase activity from Enterobacter kobei.</title>
        <authorList>
            <person name="Jousset A.B."/>
            <person name="Oueslati S."/>
            <person name="Bernabeu S."/>
            <person name="Takissian J."/>
            <person name="Creton E."/>
            <person name="Vogel A."/>
            <person name="Cotellon G."/>
            <person name="Bonnin R.A."/>
            <person name="Dortet L."/>
            <person name="Naas T."/>
        </authorList>
    </citation>
    <scope>NUCLEOTIDE SEQUENCE [LARGE SCALE GENOMIC DNA]</scope>
    <source>
        <strain evidence="2 4">149H6</strain>
    </source>
</reference>
<dbReference type="EMBL" id="QMCK01000005">
    <property type="protein sequence ID" value="RAY30087.1"/>
    <property type="molecule type" value="Genomic_DNA"/>
</dbReference>
<dbReference type="EMBL" id="CP096849">
    <property type="protein sequence ID" value="WMT67917.1"/>
    <property type="molecule type" value="Genomic_DNA"/>
</dbReference>
<dbReference type="InterPro" id="IPR036390">
    <property type="entry name" value="WH_DNA-bd_sf"/>
</dbReference>
<dbReference type="SUPFAM" id="SSF46785">
    <property type="entry name" value="Winged helix' DNA-binding domain"/>
    <property type="match status" value="1"/>
</dbReference>
<evidence type="ECO:0000313" key="2">
    <source>
        <dbReference type="EMBL" id="RAY30087.1"/>
    </source>
</evidence>
<reference evidence="3" key="2">
    <citation type="submission" date="2022-04" db="EMBL/GenBank/DDBJ databases">
        <title>Co-occurrence of mcr-9 and blaNDM-1 in multidrug-resistant Enterobacter kobei strain isolated from an infant with urinary infection.</title>
        <authorList>
            <person name="Zeng H."/>
        </authorList>
    </citation>
    <scope>NUCLEOTIDE SEQUENCE</scope>
    <source>
        <strain evidence="3">EC1382</strain>
    </source>
</reference>
<protein>
    <submittedName>
        <fullName evidence="3">Helix-turn-helix domain-containing protein</fullName>
    </submittedName>
</protein>
<sequence>MSMELMVKAMKVKVGNPLRKLVLLKLADNASDHGECWPSYQHIADQCEISKRSVMNHIDALCECGLVKKELRPGPKGNSSNVYRLDFSSAGDSLGGSASRSLPSAGDSPHGAGDSLGGSAGAAPRISHSFEPVNESVIEPKYNGSSDNGSEKNRSSKENYSNEFEQAWQAYPKRAGGNSKAAAWKAWKSRIKDGVTTEAMLAGVSRYAGYVRATGSEGTQFVKQAATFFGPDRHFEDVWQPPAGKTNVRTGMLPVSGFSEQDYGQSDCNW</sequence>
<dbReference type="AlphaFoldDB" id="A0AAJ6MNJ6"/>
<dbReference type="RefSeq" id="WP_082197293.1">
    <property type="nucleotide sequence ID" value="NZ_CP083862.1"/>
</dbReference>
<evidence type="ECO:0000313" key="5">
    <source>
        <dbReference type="Proteomes" id="UP001228563"/>
    </source>
</evidence>